<sequence length="258" mass="28308">MRCSNWLTSSPPKPQSRQGQGGRCQVPDTLQLPGWAVARRNRGPLAAPHICVRDRYLATAQYPMARLSATRVRGYIHDGVAIYLPQILAAGAISPSSSLFACCCRCCCLVSPAIQPRFSRSSAEQNRVVRDCLLFFSYARTPSVACYFRLFARSLLPACPASRRSRSTPPNARCCYTTDYGGCFNICPIPSHPILHLSHICLRHDGKQTALPPSVPGSQPRSPRRPSNLRYCALSNLSPAPISCPPISDPRTDLGRRA</sequence>
<dbReference type="AlphaFoldDB" id="A0AA39YJX8"/>
<comment type="caution">
    <text evidence="2">The sequence shown here is derived from an EMBL/GenBank/DDBJ whole genome shotgun (WGS) entry which is preliminary data.</text>
</comment>
<accession>A0AA39YJX8</accession>
<feature type="compositionally biased region" description="Polar residues" evidence="1">
    <location>
        <begin position="1"/>
        <end position="18"/>
    </location>
</feature>
<dbReference type="Proteomes" id="UP001174936">
    <property type="component" value="Unassembled WGS sequence"/>
</dbReference>
<proteinExistence type="predicted"/>
<name>A0AA39YJX8_9PEZI</name>
<protein>
    <submittedName>
        <fullName evidence="2">Uncharacterized protein</fullName>
    </submittedName>
</protein>
<feature type="region of interest" description="Disordered" evidence="1">
    <location>
        <begin position="236"/>
        <end position="258"/>
    </location>
</feature>
<evidence type="ECO:0000313" key="3">
    <source>
        <dbReference type="Proteomes" id="UP001174936"/>
    </source>
</evidence>
<evidence type="ECO:0000256" key="1">
    <source>
        <dbReference type="SAM" id="MobiDB-lite"/>
    </source>
</evidence>
<gene>
    <name evidence="2" type="ORF">B0T16DRAFT_107062</name>
</gene>
<feature type="region of interest" description="Disordered" evidence="1">
    <location>
        <begin position="1"/>
        <end position="23"/>
    </location>
</feature>
<reference evidence="2" key="1">
    <citation type="submission" date="2023-06" db="EMBL/GenBank/DDBJ databases">
        <title>Genome-scale phylogeny and comparative genomics of the fungal order Sordariales.</title>
        <authorList>
            <consortium name="Lawrence Berkeley National Laboratory"/>
            <person name="Hensen N."/>
            <person name="Bonometti L."/>
            <person name="Westerberg I."/>
            <person name="Brannstrom I.O."/>
            <person name="Guillou S."/>
            <person name="Cros-Aarteil S."/>
            <person name="Calhoun S."/>
            <person name="Haridas S."/>
            <person name="Kuo A."/>
            <person name="Mondo S."/>
            <person name="Pangilinan J."/>
            <person name="Riley R."/>
            <person name="Labutti K."/>
            <person name="Andreopoulos B."/>
            <person name="Lipzen A."/>
            <person name="Chen C."/>
            <person name="Yanf M."/>
            <person name="Daum C."/>
            <person name="Ng V."/>
            <person name="Clum A."/>
            <person name="Steindorff A."/>
            <person name="Ohm R."/>
            <person name="Martin F."/>
            <person name="Silar P."/>
            <person name="Natvig D."/>
            <person name="Lalanne C."/>
            <person name="Gautier V."/>
            <person name="Ament-Velasquez S.L."/>
            <person name="Kruys A."/>
            <person name="Hutchinson M.I."/>
            <person name="Powell A.J."/>
            <person name="Barry K."/>
            <person name="Miller A.N."/>
            <person name="Grigoriev I.V."/>
            <person name="Debuchy R."/>
            <person name="Gladieux P."/>
            <person name="Thoren M.H."/>
            <person name="Johannesson H."/>
        </authorList>
    </citation>
    <scope>NUCLEOTIDE SEQUENCE</scope>
    <source>
        <strain evidence="2">SMH2532-1</strain>
    </source>
</reference>
<evidence type="ECO:0000313" key="2">
    <source>
        <dbReference type="EMBL" id="KAK0652886.1"/>
    </source>
</evidence>
<keyword evidence="3" id="KW-1185">Reference proteome</keyword>
<dbReference type="EMBL" id="JAULSV010000002">
    <property type="protein sequence ID" value="KAK0652886.1"/>
    <property type="molecule type" value="Genomic_DNA"/>
</dbReference>
<organism evidence="2 3">
    <name type="scientific">Cercophora newfieldiana</name>
    <dbReference type="NCBI Taxonomy" id="92897"/>
    <lineage>
        <taxon>Eukaryota</taxon>
        <taxon>Fungi</taxon>
        <taxon>Dikarya</taxon>
        <taxon>Ascomycota</taxon>
        <taxon>Pezizomycotina</taxon>
        <taxon>Sordariomycetes</taxon>
        <taxon>Sordariomycetidae</taxon>
        <taxon>Sordariales</taxon>
        <taxon>Lasiosphaeriaceae</taxon>
        <taxon>Cercophora</taxon>
    </lineage>
</organism>